<evidence type="ECO:0000313" key="3">
    <source>
        <dbReference type="Proteomes" id="UP000435649"/>
    </source>
</evidence>
<dbReference type="Proteomes" id="UP000435649">
    <property type="component" value="Unassembled WGS sequence"/>
</dbReference>
<name>A0A844G7I2_9BACT</name>
<accession>A0A844G7I2</accession>
<evidence type="ECO:0000313" key="2">
    <source>
        <dbReference type="EMBL" id="MST98521.1"/>
    </source>
</evidence>
<dbReference type="EMBL" id="VUNS01000020">
    <property type="protein sequence ID" value="MST98521.1"/>
    <property type="molecule type" value="Genomic_DNA"/>
</dbReference>
<dbReference type="AlphaFoldDB" id="A0A844G7I2"/>
<feature type="transmembrane region" description="Helical" evidence="1">
    <location>
        <begin position="393"/>
        <end position="414"/>
    </location>
</feature>
<gene>
    <name evidence="2" type="ORF">FYJ85_15895</name>
</gene>
<feature type="transmembrane region" description="Helical" evidence="1">
    <location>
        <begin position="149"/>
        <end position="168"/>
    </location>
</feature>
<keyword evidence="1" id="KW-1133">Transmembrane helix</keyword>
<feature type="transmembrane region" description="Helical" evidence="1">
    <location>
        <begin position="122"/>
        <end position="143"/>
    </location>
</feature>
<dbReference type="RefSeq" id="WP_154419485.1">
    <property type="nucleotide sequence ID" value="NZ_VUNS01000020.1"/>
</dbReference>
<proteinExistence type="predicted"/>
<evidence type="ECO:0008006" key="4">
    <source>
        <dbReference type="Google" id="ProtNLM"/>
    </source>
</evidence>
<evidence type="ECO:0000256" key="1">
    <source>
        <dbReference type="SAM" id="Phobius"/>
    </source>
</evidence>
<keyword evidence="1" id="KW-0472">Membrane</keyword>
<feature type="transmembrane region" description="Helical" evidence="1">
    <location>
        <begin position="95"/>
        <end position="115"/>
    </location>
</feature>
<feature type="transmembrane region" description="Helical" evidence="1">
    <location>
        <begin position="229"/>
        <end position="247"/>
    </location>
</feature>
<feature type="transmembrane region" description="Helical" evidence="1">
    <location>
        <begin position="357"/>
        <end position="381"/>
    </location>
</feature>
<protein>
    <recommendedName>
        <fullName evidence="4">Glycosyltransferase RgtA/B/C/D-like domain-containing protein</fullName>
    </recommendedName>
</protein>
<organism evidence="2 3">
    <name type="scientific">Victivallis lenta</name>
    <dbReference type="NCBI Taxonomy" id="2606640"/>
    <lineage>
        <taxon>Bacteria</taxon>
        <taxon>Pseudomonadati</taxon>
        <taxon>Lentisphaerota</taxon>
        <taxon>Lentisphaeria</taxon>
        <taxon>Victivallales</taxon>
        <taxon>Victivallaceae</taxon>
        <taxon>Victivallis</taxon>
    </lineage>
</organism>
<keyword evidence="3" id="KW-1185">Reference proteome</keyword>
<dbReference type="PROSITE" id="PS51257">
    <property type="entry name" value="PROKAR_LIPOPROTEIN"/>
    <property type="match status" value="1"/>
</dbReference>
<feature type="transmembrane region" description="Helical" evidence="1">
    <location>
        <begin position="198"/>
        <end position="217"/>
    </location>
</feature>
<feature type="transmembrane region" description="Helical" evidence="1">
    <location>
        <begin position="329"/>
        <end position="351"/>
    </location>
</feature>
<reference evidence="2 3" key="1">
    <citation type="submission" date="2019-08" db="EMBL/GenBank/DDBJ databases">
        <title>In-depth cultivation of the pig gut microbiome towards novel bacterial diversity and tailored functional studies.</title>
        <authorList>
            <person name="Wylensek D."/>
            <person name="Hitch T.C.A."/>
            <person name="Clavel T."/>
        </authorList>
    </citation>
    <scope>NUCLEOTIDE SEQUENCE [LARGE SCALE GENOMIC DNA]</scope>
    <source>
        <strain evidence="2 3">BBE-744-WT-12</strain>
    </source>
</reference>
<keyword evidence="1" id="KW-0812">Transmembrane</keyword>
<feature type="transmembrane region" description="Helical" evidence="1">
    <location>
        <begin position="290"/>
        <end position="317"/>
    </location>
</feature>
<comment type="caution">
    <text evidence="2">The sequence shown here is derived from an EMBL/GenBank/DDBJ whole genome shotgun (WGS) entry which is preliminary data.</text>
</comment>
<sequence>MNLKAVTPLGAALIVTFGCSLALLLENLYLFGYHLDLESAAFLGNYLADRSLPELVFDPARNDWKLYQARELSYFFDCLDARFIGWSIRHGWCQFYTLSGFLMLTAAVFVQQYGIRTLYPKLPGWIATLFSFAYVLTPCVAGNGFFRSSKYGCALTFTIAVFLTFALFRGRFRRWKWKVAGIAAVLLGATLFDRQGAFFAAAYASAAGFFLLLTLWNRFPPLSADARRILCSVTAAALAVVLTGTFYNLAIGPKLIYACNGYVPDFSYQNMSGLPPEVLPFGGRFLFRNIGYSLAGVTGFASTLAGSAAAAALLALLFFGGLKLRNRTILLAAAAFAAALAGCWVAAAGMVGRHPAVLVPAVMFSLYFLPGWSLLLPFFAPAAETVRKLGWKVNPVGFVLTVTAAVHLGGYLLLHRVNPVIEHQRAYQEAMPAFRRALADPGYDWRHDRLPVRLQFLIELFRSQPK</sequence>